<evidence type="ECO:0000256" key="2">
    <source>
        <dbReference type="ARBA" id="ARBA00023015"/>
    </source>
</evidence>
<dbReference type="SUPFAM" id="SSF53850">
    <property type="entry name" value="Periplasmic binding protein-like II"/>
    <property type="match status" value="1"/>
</dbReference>
<comment type="similarity">
    <text evidence="1">Belongs to the LysR transcriptional regulatory family.</text>
</comment>
<evidence type="ECO:0000256" key="1">
    <source>
        <dbReference type="ARBA" id="ARBA00009437"/>
    </source>
</evidence>
<dbReference type="GO" id="GO:0003700">
    <property type="term" value="F:DNA-binding transcription factor activity"/>
    <property type="evidence" value="ECO:0007669"/>
    <property type="project" value="InterPro"/>
</dbReference>
<dbReference type="PANTHER" id="PTHR30126:SF40">
    <property type="entry name" value="HTH-TYPE TRANSCRIPTIONAL REGULATOR GLTR"/>
    <property type="match status" value="1"/>
</dbReference>
<dbReference type="Pfam" id="PF03466">
    <property type="entry name" value="LysR_substrate"/>
    <property type="match status" value="1"/>
</dbReference>
<dbReference type="GO" id="GO:0000976">
    <property type="term" value="F:transcription cis-regulatory region binding"/>
    <property type="evidence" value="ECO:0007669"/>
    <property type="project" value="TreeGrafter"/>
</dbReference>
<dbReference type="InterPro" id="IPR036390">
    <property type="entry name" value="WH_DNA-bd_sf"/>
</dbReference>
<sequence length="294" mass="33210">MNINYEHYKVFYNVAKQGSITMAAHKLYISQPAVSKSIAQLEKELGCPLFIRHSTGMTLTQEGELLYSHIAIAYEEIALGESQLQSLRFPKSDMLRIAADDLAIRYLLGPEIHHFIRKFPTHPLTLKQGTPDQVTEMVRQGTVDLGFTIFPEAYFPDLDTVSLGSYNGVFIASPEYIHPNSTTFDLADLIEHPIIYSYNNTSAAHYLYTLMGQQNIEPCSLMEVGTTDLVEDYVLHGCGIGITLHHLVTEKLEQKSLISLMTSFQLPPIERAIILRKHEKHTALITDFLNTFFC</sequence>
<evidence type="ECO:0000256" key="3">
    <source>
        <dbReference type="ARBA" id="ARBA00023125"/>
    </source>
</evidence>
<evidence type="ECO:0000256" key="4">
    <source>
        <dbReference type="ARBA" id="ARBA00023163"/>
    </source>
</evidence>
<dbReference type="InterPro" id="IPR000847">
    <property type="entry name" value="LysR_HTH_N"/>
</dbReference>
<dbReference type="FunFam" id="1.10.10.10:FF:000001">
    <property type="entry name" value="LysR family transcriptional regulator"/>
    <property type="match status" value="1"/>
</dbReference>
<dbReference type="RefSeq" id="WP_090245889.1">
    <property type="nucleotide sequence ID" value="NZ_FNOU01000016.1"/>
</dbReference>
<evidence type="ECO:0000259" key="5">
    <source>
        <dbReference type="PROSITE" id="PS50931"/>
    </source>
</evidence>
<dbReference type="Gene3D" id="3.40.190.10">
    <property type="entry name" value="Periplasmic binding protein-like II"/>
    <property type="match status" value="2"/>
</dbReference>
<protein>
    <submittedName>
        <fullName evidence="6">DNA-binding transcriptional regulator, LysR family</fullName>
    </submittedName>
</protein>
<dbReference type="STRING" id="1528.SAMN04488579_11613"/>
<dbReference type="CDD" id="cd05466">
    <property type="entry name" value="PBP2_LTTR_substrate"/>
    <property type="match status" value="1"/>
</dbReference>
<accession>A0A1H3H341</accession>
<evidence type="ECO:0000313" key="6">
    <source>
        <dbReference type="EMBL" id="SDY09328.1"/>
    </source>
</evidence>
<dbReference type="InterPro" id="IPR005119">
    <property type="entry name" value="LysR_subst-bd"/>
</dbReference>
<keyword evidence="3 6" id="KW-0238">DNA-binding</keyword>
<reference evidence="7" key="1">
    <citation type="submission" date="2016-10" db="EMBL/GenBank/DDBJ databases">
        <authorList>
            <person name="Varghese N."/>
            <person name="Submissions S."/>
        </authorList>
    </citation>
    <scope>NUCLEOTIDE SEQUENCE [LARGE SCALE GENOMIC DNA]</scope>
    <source>
        <strain evidence="7">VPI 5359</strain>
    </source>
</reference>
<proteinExistence type="inferred from homology"/>
<dbReference type="SUPFAM" id="SSF46785">
    <property type="entry name" value="Winged helix' DNA-binding domain"/>
    <property type="match status" value="1"/>
</dbReference>
<dbReference type="Pfam" id="PF00126">
    <property type="entry name" value="HTH_1"/>
    <property type="match status" value="1"/>
</dbReference>
<keyword evidence="4" id="KW-0804">Transcription</keyword>
<name>A0A1H3H341_EUBBA</name>
<feature type="domain" description="HTH lysR-type" evidence="5">
    <location>
        <begin position="3"/>
        <end position="60"/>
    </location>
</feature>
<dbReference type="InterPro" id="IPR036388">
    <property type="entry name" value="WH-like_DNA-bd_sf"/>
</dbReference>
<keyword evidence="2" id="KW-0805">Transcription regulation</keyword>
<dbReference type="Proteomes" id="UP000199652">
    <property type="component" value="Unassembled WGS sequence"/>
</dbReference>
<dbReference type="PANTHER" id="PTHR30126">
    <property type="entry name" value="HTH-TYPE TRANSCRIPTIONAL REGULATOR"/>
    <property type="match status" value="1"/>
</dbReference>
<dbReference type="OrthoDB" id="9778774at2"/>
<dbReference type="Gene3D" id="1.10.10.10">
    <property type="entry name" value="Winged helix-like DNA-binding domain superfamily/Winged helix DNA-binding domain"/>
    <property type="match status" value="1"/>
</dbReference>
<gene>
    <name evidence="6" type="ORF">SAMN04488579_11613</name>
</gene>
<organism evidence="6 7">
    <name type="scientific">Eubacterium barkeri</name>
    <name type="common">Clostridium barkeri</name>
    <dbReference type="NCBI Taxonomy" id="1528"/>
    <lineage>
        <taxon>Bacteria</taxon>
        <taxon>Bacillati</taxon>
        <taxon>Bacillota</taxon>
        <taxon>Clostridia</taxon>
        <taxon>Eubacteriales</taxon>
        <taxon>Eubacteriaceae</taxon>
        <taxon>Eubacterium</taxon>
    </lineage>
</organism>
<keyword evidence="7" id="KW-1185">Reference proteome</keyword>
<evidence type="ECO:0000313" key="7">
    <source>
        <dbReference type="Proteomes" id="UP000199652"/>
    </source>
</evidence>
<dbReference type="EMBL" id="FNOU01000016">
    <property type="protein sequence ID" value="SDY09328.1"/>
    <property type="molecule type" value="Genomic_DNA"/>
</dbReference>
<dbReference type="PROSITE" id="PS50931">
    <property type="entry name" value="HTH_LYSR"/>
    <property type="match status" value="1"/>
</dbReference>
<dbReference type="PRINTS" id="PR00039">
    <property type="entry name" value="HTHLYSR"/>
</dbReference>
<dbReference type="AlphaFoldDB" id="A0A1H3H341"/>